<proteinExistence type="predicted"/>
<accession>A0AAV5UPL2</accession>
<evidence type="ECO:0000256" key="1">
    <source>
        <dbReference type="SAM" id="Phobius"/>
    </source>
</evidence>
<dbReference type="Gene3D" id="1.20.1070.10">
    <property type="entry name" value="Rhodopsin 7-helix transmembrane proteins"/>
    <property type="match status" value="1"/>
</dbReference>
<evidence type="ECO:0000313" key="2">
    <source>
        <dbReference type="EMBL" id="GMT03079.1"/>
    </source>
</evidence>
<feature type="transmembrane region" description="Helical" evidence="1">
    <location>
        <begin position="209"/>
        <end position="229"/>
    </location>
</feature>
<gene>
    <name evidence="2" type="ORF">PENTCL1PPCAC_25252</name>
    <name evidence="3" type="ORF">PENTCL1PPCAC_30251</name>
</gene>
<sequence length="321" mass="36483">MHGHSHSHHDEDTVSIIDWLNDSVLDSVMGCTMLVTNMTIFIVIKMRKTIEKEYCLLATLVCFNSLFGAMFIYQAYYNTMFAETAHIVHDRWSCIKYLAVTHPIYYYRLDKNCAKLLALIVTLLFIIITSTLCTVGLIFGPAHVHCHPLDFFSNAANASFMSCGWIGHLVSVLLYFAVIRHLKHQHSCSVVLRECQKCSDHGFVSIRRMFAVFATITLILVVIPVAVMAGHELLVCFRWTHDHLSPEELHAHSHNSHTYFRLVLKISTVNPTINVVFYALRHKQVYIGVREMFSRKVSKTSAVPTRGLLQKLGTKISGQSV</sequence>
<protein>
    <recommendedName>
        <fullName evidence="5">G protein-coupled receptor</fullName>
    </recommendedName>
</protein>
<keyword evidence="1" id="KW-0472">Membrane</keyword>
<dbReference type="Proteomes" id="UP001432027">
    <property type="component" value="Unassembled WGS sequence"/>
</dbReference>
<comment type="caution">
    <text evidence="3">The sequence shown here is derived from an EMBL/GenBank/DDBJ whole genome shotgun (WGS) entry which is preliminary data.</text>
</comment>
<feature type="transmembrane region" description="Helical" evidence="1">
    <location>
        <begin position="56"/>
        <end position="76"/>
    </location>
</feature>
<keyword evidence="1" id="KW-0812">Transmembrane</keyword>
<dbReference type="EMBL" id="BTSX01000006">
    <property type="protein sequence ID" value="GMT03079.1"/>
    <property type="molecule type" value="Genomic_DNA"/>
</dbReference>
<feature type="transmembrane region" description="Helical" evidence="1">
    <location>
        <begin position="259"/>
        <end position="280"/>
    </location>
</feature>
<name>A0AAV5UPL2_9BILA</name>
<dbReference type="SUPFAM" id="SSF81321">
    <property type="entry name" value="Family A G protein-coupled receptor-like"/>
    <property type="match status" value="1"/>
</dbReference>
<feature type="transmembrane region" description="Helical" evidence="1">
    <location>
        <begin position="159"/>
        <end position="179"/>
    </location>
</feature>
<evidence type="ECO:0000313" key="4">
    <source>
        <dbReference type="Proteomes" id="UP001432027"/>
    </source>
</evidence>
<keyword evidence="1" id="KW-1133">Transmembrane helix</keyword>
<reference evidence="3" key="1">
    <citation type="submission" date="2023-10" db="EMBL/GenBank/DDBJ databases">
        <title>Genome assembly of Pristionchus species.</title>
        <authorList>
            <person name="Yoshida K."/>
            <person name="Sommer R.J."/>
        </authorList>
    </citation>
    <scope>NUCLEOTIDE SEQUENCE</scope>
    <source>
        <strain evidence="3">RS0144</strain>
    </source>
</reference>
<keyword evidence="4" id="KW-1185">Reference proteome</keyword>
<evidence type="ECO:0008006" key="5">
    <source>
        <dbReference type="Google" id="ProtNLM"/>
    </source>
</evidence>
<organism evidence="3 4">
    <name type="scientific">Pristionchus entomophagus</name>
    <dbReference type="NCBI Taxonomy" id="358040"/>
    <lineage>
        <taxon>Eukaryota</taxon>
        <taxon>Metazoa</taxon>
        <taxon>Ecdysozoa</taxon>
        <taxon>Nematoda</taxon>
        <taxon>Chromadorea</taxon>
        <taxon>Rhabditida</taxon>
        <taxon>Rhabditina</taxon>
        <taxon>Diplogasteromorpha</taxon>
        <taxon>Diplogasteroidea</taxon>
        <taxon>Neodiplogasteridae</taxon>
        <taxon>Pristionchus</taxon>
    </lineage>
</organism>
<evidence type="ECO:0000313" key="3">
    <source>
        <dbReference type="EMBL" id="GMT08078.1"/>
    </source>
</evidence>
<dbReference type="AlphaFoldDB" id="A0AAV5UPL2"/>
<feature type="transmembrane region" description="Helical" evidence="1">
    <location>
        <begin position="88"/>
        <end position="107"/>
    </location>
</feature>
<dbReference type="EMBL" id="BTSX01000007">
    <property type="protein sequence ID" value="GMT08078.1"/>
    <property type="molecule type" value="Genomic_DNA"/>
</dbReference>
<feature type="transmembrane region" description="Helical" evidence="1">
    <location>
        <begin position="27"/>
        <end position="44"/>
    </location>
</feature>
<feature type="transmembrane region" description="Helical" evidence="1">
    <location>
        <begin position="116"/>
        <end position="139"/>
    </location>
</feature>